<dbReference type="AlphaFoldDB" id="A0A7Z7IXJ8"/>
<accession>A0A7Z7IXJ8</accession>
<keyword evidence="1" id="KW-1133">Transmembrane helix</keyword>
<evidence type="ECO:0000313" key="3">
    <source>
        <dbReference type="Proteomes" id="UP000234345"/>
    </source>
</evidence>
<comment type="caution">
    <text evidence="2">The sequence shown here is derived from an EMBL/GenBank/DDBJ whole genome shotgun (WGS) entry which is preliminary data.</text>
</comment>
<evidence type="ECO:0000256" key="1">
    <source>
        <dbReference type="SAM" id="Phobius"/>
    </source>
</evidence>
<gene>
    <name evidence="2" type="ORF">XFF6991_4926</name>
</gene>
<dbReference type="Proteomes" id="UP000234345">
    <property type="component" value="Unassembled WGS sequence"/>
</dbReference>
<feature type="transmembrane region" description="Helical" evidence="1">
    <location>
        <begin position="6"/>
        <end position="29"/>
    </location>
</feature>
<keyword evidence="1" id="KW-0812">Transmembrane</keyword>
<organism evidence="2 3">
    <name type="scientific">Xanthomonas campestris pv. phaseoli</name>
    <dbReference type="NCBI Taxonomy" id="317013"/>
    <lineage>
        <taxon>Bacteria</taxon>
        <taxon>Pseudomonadati</taxon>
        <taxon>Pseudomonadota</taxon>
        <taxon>Gammaproteobacteria</taxon>
        <taxon>Lysobacterales</taxon>
        <taxon>Lysobacteraceae</taxon>
        <taxon>Xanthomonas</taxon>
    </lineage>
</organism>
<keyword evidence="1" id="KW-0472">Membrane</keyword>
<protein>
    <submittedName>
        <fullName evidence="2">Uncharacterized protein</fullName>
    </submittedName>
</protein>
<evidence type="ECO:0000313" key="2">
    <source>
        <dbReference type="EMBL" id="SOO22202.1"/>
    </source>
</evidence>
<reference evidence="2 3" key="1">
    <citation type="submission" date="2017-10" db="EMBL/GenBank/DDBJ databases">
        <authorList>
            <person name="Regsiter A."/>
            <person name="William W."/>
        </authorList>
    </citation>
    <scope>NUCLEOTIDE SEQUENCE [LARGE SCALE GENOMIC DNA]</scope>
    <source>
        <strain evidence="2 3">CFBP6991</strain>
    </source>
</reference>
<proteinExistence type="predicted"/>
<name>A0A7Z7IXJ8_XANCH</name>
<dbReference type="EMBL" id="OCZC01000020">
    <property type="protein sequence ID" value="SOO22202.1"/>
    <property type="molecule type" value="Genomic_DNA"/>
</dbReference>
<sequence>MIISFWWLISCCSISNIIKLIIISMNFWFRI</sequence>